<proteinExistence type="inferred from homology"/>
<evidence type="ECO:0000256" key="5">
    <source>
        <dbReference type="ARBA" id="ARBA00004496"/>
    </source>
</evidence>
<comment type="catalytic activity">
    <reaction evidence="24">
        <text>adenosine + phosphate = alpha-D-ribose 1-phosphate + adenine</text>
        <dbReference type="Rhea" id="RHEA:27642"/>
        <dbReference type="ChEBI" id="CHEBI:16335"/>
        <dbReference type="ChEBI" id="CHEBI:16708"/>
        <dbReference type="ChEBI" id="CHEBI:43474"/>
        <dbReference type="ChEBI" id="CHEBI:57720"/>
        <dbReference type="EC" id="2.4.2.1"/>
    </reaction>
    <physiologicalReaction direction="left-to-right" evidence="24">
        <dbReference type="Rhea" id="RHEA:27643"/>
    </physiologicalReaction>
</comment>
<reference evidence="34 35" key="1">
    <citation type="submission" date="2024-09" db="EMBL/GenBank/DDBJ databases">
        <title>A chromosome-level genome assembly of Gray's grenadier anchovy, Coilia grayii.</title>
        <authorList>
            <person name="Fu Z."/>
        </authorList>
    </citation>
    <scope>NUCLEOTIDE SEQUENCE [LARGE SCALE GENOMIC DNA]</scope>
    <source>
        <strain evidence="34">G4</strain>
        <tissue evidence="34">Muscle</tissue>
    </source>
</reference>
<dbReference type="GO" id="GO:0031347">
    <property type="term" value="P:regulation of defense response"/>
    <property type="evidence" value="ECO:0007669"/>
    <property type="project" value="UniProtKB-ARBA"/>
</dbReference>
<comment type="subcellular location">
    <subcellularLocation>
        <location evidence="5">Cytoplasm</location>
    </subcellularLocation>
    <subcellularLocation>
        <location evidence="3">Endoplasmic reticulum</location>
    </subcellularLocation>
    <subcellularLocation>
        <location evidence="2">Nucleus</location>
    </subcellularLocation>
    <subcellularLocation>
        <location evidence="4">Peroxisome</location>
    </subcellularLocation>
</comment>
<keyword evidence="14" id="KW-0479">Metal-binding</keyword>
<evidence type="ECO:0000256" key="27">
    <source>
        <dbReference type="ARBA" id="ARBA00063955"/>
    </source>
</evidence>
<evidence type="ECO:0000256" key="22">
    <source>
        <dbReference type="ARBA" id="ARBA00023242"/>
    </source>
</evidence>
<evidence type="ECO:0000256" key="29">
    <source>
        <dbReference type="ARBA" id="ARBA00075738"/>
    </source>
</evidence>
<evidence type="ECO:0000256" key="31">
    <source>
        <dbReference type="ARBA" id="ARBA00079781"/>
    </source>
</evidence>
<evidence type="ECO:0000256" key="33">
    <source>
        <dbReference type="ARBA" id="ARBA00081957"/>
    </source>
</evidence>
<keyword evidence="21" id="KW-0395">Inflammatory response</keyword>
<evidence type="ECO:0000256" key="4">
    <source>
        <dbReference type="ARBA" id="ARBA00004275"/>
    </source>
</evidence>
<evidence type="ECO:0000256" key="8">
    <source>
        <dbReference type="ARBA" id="ARBA00011976"/>
    </source>
</evidence>
<protein>
    <recommendedName>
        <fullName evidence="28">Purine nucleoside phosphorylase LACC1</fullName>
        <ecNumber evidence="7">2.4.2.1</ecNumber>
        <ecNumber evidence="8">2.4.2.28</ecNumber>
        <ecNumber evidence="9">3.5.4.4</ecNumber>
    </recommendedName>
    <alternativeName>
        <fullName evidence="31">Adenosine deaminase LACC1</fullName>
    </alternativeName>
    <alternativeName>
        <fullName evidence="30">Fatty acid metabolism-immunity nexus</fullName>
    </alternativeName>
    <alternativeName>
        <fullName evidence="29">Guanosine phosphorylase LACC1</fullName>
    </alternativeName>
    <alternativeName>
        <fullName evidence="32">Laccase domain-containing protein 1</fullName>
    </alternativeName>
    <alternativeName>
        <fullName evidence="33">S-methyl-5'-thioadenosine phosphorylase LACC1</fullName>
    </alternativeName>
</protein>
<evidence type="ECO:0000256" key="16">
    <source>
        <dbReference type="ARBA" id="ARBA00022824"/>
    </source>
</evidence>
<comment type="catalytic activity">
    <reaction evidence="23">
        <text>adenosine + H2O + H(+) = inosine + NH4(+)</text>
        <dbReference type="Rhea" id="RHEA:24408"/>
        <dbReference type="ChEBI" id="CHEBI:15377"/>
        <dbReference type="ChEBI" id="CHEBI:15378"/>
        <dbReference type="ChEBI" id="CHEBI:16335"/>
        <dbReference type="ChEBI" id="CHEBI:17596"/>
        <dbReference type="ChEBI" id="CHEBI:28938"/>
        <dbReference type="EC" id="3.5.4.4"/>
    </reaction>
    <physiologicalReaction direction="left-to-right" evidence="23">
        <dbReference type="Rhea" id="RHEA:24409"/>
    </physiologicalReaction>
</comment>
<evidence type="ECO:0000256" key="19">
    <source>
        <dbReference type="ARBA" id="ARBA00022990"/>
    </source>
</evidence>
<evidence type="ECO:0000256" key="18">
    <source>
        <dbReference type="ARBA" id="ARBA00022859"/>
    </source>
</evidence>
<keyword evidence="18" id="KW-0391">Immunity</keyword>
<dbReference type="InterPro" id="IPR003730">
    <property type="entry name" value="Cu_polyphenol_OxRdtase"/>
</dbReference>
<evidence type="ECO:0000256" key="12">
    <source>
        <dbReference type="ARBA" id="ARBA00022588"/>
    </source>
</evidence>
<dbReference type="SUPFAM" id="SSF64438">
    <property type="entry name" value="CNF1/YfiH-like putative cysteine hydrolases"/>
    <property type="match status" value="1"/>
</dbReference>
<dbReference type="GO" id="GO:0045087">
    <property type="term" value="P:innate immune response"/>
    <property type="evidence" value="ECO:0007669"/>
    <property type="project" value="UniProtKB-KW"/>
</dbReference>
<dbReference type="GO" id="GO:0016787">
    <property type="term" value="F:hydrolase activity"/>
    <property type="evidence" value="ECO:0007669"/>
    <property type="project" value="UniProtKB-KW"/>
</dbReference>
<evidence type="ECO:0000256" key="25">
    <source>
        <dbReference type="ARBA" id="ARBA00049893"/>
    </source>
</evidence>
<dbReference type="InterPro" id="IPR011324">
    <property type="entry name" value="Cytotoxic_necrot_fac-like_cat"/>
</dbReference>
<gene>
    <name evidence="34" type="ORF">ACEWY4_023587</name>
</gene>
<dbReference type="GO" id="GO:0046872">
    <property type="term" value="F:metal ion binding"/>
    <property type="evidence" value="ECO:0007669"/>
    <property type="project" value="UniProtKB-KW"/>
</dbReference>
<dbReference type="FunFam" id="3.60.140.10:FF:000002">
    <property type="entry name" value="Laccase (multicopper oxidoreductase) domain-containing 1"/>
    <property type="match status" value="1"/>
</dbReference>
<evidence type="ECO:0000256" key="24">
    <source>
        <dbReference type="ARBA" id="ARBA00048968"/>
    </source>
</evidence>
<dbReference type="GO" id="GO:0006954">
    <property type="term" value="P:inflammatory response"/>
    <property type="evidence" value="ECO:0007669"/>
    <property type="project" value="UniProtKB-KW"/>
</dbReference>
<keyword evidence="12" id="KW-0399">Innate immunity</keyword>
<dbReference type="PANTHER" id="PTHR30616:SF2">
    <property type="entry name" value="PURINE NUCLEOSIDE PHOSPHORYLASE LACC1"/>
    <property type="match status" value="1"/>
</dbReference>
<evidence type="ECO:0000256" key="28">
    <source>
        <dbReference type="ARBA" id="ARBA00071637"/>
    </source>
</evidence>
<dbReference type="CDD" id="cd16833">
    <property type="entry name" value="YfiH"/>
    <property type="match status" value="1"/>
</dbReference>
<comment type="subunit">
    <text evidence="27">Interacts with FASN. Interacts with SDHA. Interacts with ATF6, EIF2AK3 and ERN1.</text>
</comment>
<evidence type="ECO:0000256" key="2">
    <source>
        <dbReference type="ARBA" id="ARBA00004123"/>
    </source>
</evidence>
<keyword evidence="22" id="KW-0539">Nucleus</keyword>
<dbReference type="Proteomes" id="UP001591681">
    <property type="component" value="Unassembled WGS sequence"/>
</dbReference>
<evidence type="ECO:0000256" key="17">
    <source>
        <dbReference type="ARBA" id="ARBA00022833"/>
    </source>
</evidence>
<dbReference type="EC" id="2.4.2.28" evidence="8"/>
<evidence type="ECO:0000313" key="34">
    <source>
        <dbReference type="EMBL" id="KAL2081734.1"/>
    </source>
</evidence>
<evidence type="ECO:0000256" key="20">
    <source>
        <dbReference type="ARBA" id="ARBA00023140"/>
    </source>
</evidence>
<evidence type="ECO:0000256" key="13">
    <source>
        <dbReference type="ARBA" id="ARBA00022679"/>
    </source>
</evidence>
<evidence type="ECO:0000256" key="6">
    <source>
        <dbReference type="ARBA" id="ARBA00007353"/>
    </source>
</evidence>
<sequence length="425" mass="47114">MAKVVVVDVASIPCSEYSRPNYYEELIRKVSMILDLGEVHEPIYIIDCLHRNSSTTIPSDEFRSLKKQIRILHDISSASMYTIKQDLDSLDLSNVVIITSYCRRTVLQKYQELLFTTLYNFEYISIFDDLSAAGDRGTSAFTSEQVTQVSDDVNTFVGQLPAIGEITVLQSHLVPGCFSHGFTTRTGGVSYIRTLSSLNLFSSSKRRDPKSIVLENIRRLGLKVGFQPHQFHMVKTDHASDVWVVGDDAPKSYDGIVTNQVNVVLAAPGADCMPLLFTDSVLKVIGVAHAGWKGTLMGIAMATVNAMVSRFGSRKENILAVIGPSVGPCCFRLDQGSAKEFQSIHPDCVREDGTSRPYVNIRLATRILLERGGLCSKHIHDDTVTDIRNVTLCTSCHTDMFFSHVRDGTNFGTQIGFLWIKGSEQ</sequence>
<evidence type="ECO:0000256" key="11">
    <source>
        <dbReference type="ARBA" id="ARBA00022553"/>
    </source>
</evidence>
<evidence type="ECO:0000256" key="26">
    <source>
        <dbReference type="ARBA" id="ARBA00051406"/>
    </source>
</evidence>
<evidence type="ECO:0000313" key="35">
    <source>
        <dbReference type="Proteomes" id="UP001591681"/>
    </source>
</evidence>
<evidence type="ECO:0000256" key="9">
    <source>
        <dbReference type="ARBA" id="ARBA00012784"/>
    </source>
</evidence>
<dbReference type="GO" id="GO:0005783">
    <property type="term" value="C:endoplasmic reticulum"/>
    <property type="evidence" value="ECO:0007669"/>
    <property type="project" value="UniProtKB-SubCell"/>
</dbReference>
<keyword evidence="15" id="KW-0378">Hydrolase</keyword>
<evidence type="ECO:0000256" key="21">
    <source>
        <dbReference type="ARBA" id="ARBA00023198"/>
    </source>
</evidence>
<dbReference type="EC" id="2.4.2.1" evidence="7"/>
<evidence type="ECO:0000256" key="15">
    <source>
        <dbReference type="ARBA" id="ARBA00022801"/>
    </source>
</evidence>
<evidence type="ECO:0000256" key="23">
    <source>
        <dbReference type="ARBA" id="ARBA00047989"/>
    </source>
</evidence>
<comment type="catalytic activity">
    <reaction evidence="1">
        <text>inosine + phosphate = alpha-D-ribose 1-phosphate + hypoxanthine</text>
        <dbReference type="Rhea" id="RHEA:27646"/>
        <dbReference type="ChEBI" id="CHEBI:17368"/>
        <dbReference type="ChEBI" id="CHEBI:17596"/>
        <dbReference type="ChEBI" id="CHEBI:43474"/>
        <dbReference type="ChEBI" id="CHEBI:57720"/>
        <dbReference type="EC" id="2.4.2.1"/>
    </reaction>
    <physiologicalReaction direction="left-to-right" evidence="1">
        <dbReference type="Rhea" id="RHEA:27647"/>
    </physiologicalReaction>
</comment>
<keyword evidence="19" id="KW-0007">Acetylation</keyword>
<keyword evidence="11" id="KW-0597">Phosphoprotein</keyword>
<dbReference type="PANTHER" id="PTHR30616">
    <property type="entry name" value="UNCHARACTERIZED PROTEIN YFIH"/>
    <property type="match status" value="1"/>
</dbReference>
<dbReference type="Pfam" id="PF02578">
    <property type="entry name" value="Cu-oxidase_4"/>
    <property type="match status" value="1"/>
</dbReference>
<evidence type="ECO:0000256" key="10">
    <source>
        <dbReference type="ARBA" id="ARBA00022490"/>
    </source>
</evidence>
<organism evidence="34 35">
    <name type="scientific">Coilia grayii</name>
    <name type="common">Gray's grenadier anchovy</name>
    <dbReference type="NCBI Taxonomy" id="363190"/>
    <lineage>
        <taxon>Eukaryota</taxon>
        <taxon>Metazoa</taxon>
        <taxon>Chordata</taxon>
        <taxon>Craniata</taxon>
        <taxon>Vertebrata</taxon>
        <taxon>Euteleostomi</taxon>
        <taxon>Actinopterygii</taxon>
        <taxon>Neopterygii</taxon>
        <taxon>Teleostei</taxon>
        <taxon>Clupei</taxon>
        <taxon>Clupeiformes</taxon>
        <taxon>Clupeoidei</taxon>
        <taxon>Engraulidae</taxon>
        <taxon>Coilinae</taxon>
        <taxon>Coilia</taxon>
    </lineage>
</organism>
<evidence type="ECO:0000256" key="7">
    <source>
        <dbReference type="ARBA" id="ARBA00011886"/>
    </source>
</evidence>
<keyword evidence="16" id="KW-0256">Endoplasmic reticulum</keyword>
<evidence type="ECO:0000256" key="30">
    <source>
        <dbReference type="ARBA" id="ARBA00079351"/>
    </source>
</evidence>
<comment type="similarity">
    <text evidence="6">Belongs to the purine nucleoside phosphorylase YfiH/LACC1 family.</text>
</comment>
<keyword evidence="17" id="KW-0862">Zinc</keyword>
<dbReference type="GO" id="GO:0005777">
    <property type="term" value="C:peroxisome"/>
    <property type="evidence" value="ECO:0007669"/>
    <property type="project" value="UniProtKB-SubCell"/>
</dbReference>
<comment type="caution">
    <text evidence="34">The sequence shown here is derived from an EMBL/GenBank/DDBJ whole genome shotgun (WGS) entry which is preliminary data.</text>
</comment>
<evidence type="ECO:0000256" key="1">
    <source>
        <dbReference type="ARBA" id="ARBA00000553"/>
    </source>
</evidence>
<name>A0ABD1J3P2_9TELE</name>
<evidence type="ECO:0000256" key="3">
    <source>
        <dbReference type="ARBA" id="ARBA00004240"/>
    </source>
</evidence>
<comment type="catalytic activity">
    <reaction evidence="25">
        <text>S-methyl-5'-thioadenosine + phosphate = 5-(methylsulfanyl)-alpha-D-ribose 1-phosphate + adenine</text>
        <dbReference type="Rhea" id="RHEA:11852"/>
        <dbReference type="ChEBI" id="CHEBI:16708"/>
        <dbReference type="ChEBI" id="CHEBI:17509"/>
        <dbReference type="ChEBI" id="CHEBI:43474"/>
        <dbReference type="ChEBI" id="CHEBI:58533"/>
        <dbReference type="EC" id="2.4.2.28"/>
    </reaction>
    <physiologicalReaction direction="left-to-right" evidence="25">
        <dbReference type="Rhea" id="RHEA:11853"/>
    </physiologicalReaction>
</comment>
<comment type="catalytic activity">
    <reaction evidence="26">
        <text>guanosine + phosphate = alpha-D-ribose 1-phosphate + guanine</text>
        <dbReference type="Rhea" id="RHEA:13233"/>
        <dbReference type="ChEBI" id="CHEBI:16235"/>
        <dbReference type="ChEBI" id="CHEBI:16750"/>
        <dbReference type="ChEBI" id="CHEBI:43474"/>
        <dbReference type="ChEBI" id="CHEBI:57720"/>
        <dbReference type="EC" id="2.4.2.1"/>
    </reaction>
    <physiologicalReaction direction="left-to-right" evidence="26">
        <dbReference type="Rhea" id="RHEA:13234"/>
    </physiologicalReaction>
</comment>
<dbReference type="GO" id="GO:0005634">
    <property type="term" value="C:nucleus"/>
    <property type="evidence" value="ECO:0007669"/>
    <property type="project" value="UniProtKB-SubCell"/>
</dbReference>
<dbReference type="EMBL" id="JBHFQA010000020">
    <property type="protein sequence ID" value="KAL2081734.1"/>
    <property type="molecule type" value="Genomic_DNA"/>
</dbReference>
<keyword evidence="20" id="KW-0576">Peroxisome</keyword>
<keyword evidence="35" id="KW-1185">Reference proteome</keyword>
<dbReference type="Gene3D" id="3.60.140.10">
    <property type="entry name" value="CNF1/YfiH-like putative cysteine hydrolases"/>
    <property type="match status" value="1"/>
</dbReference>
<dbReference type="InterPro" id="IPR038371">
    <property type="entry name" value="Cu_polyphenol_OxRdtase_sf"/>
</dbReference>
<evidence type="ECO:0000256" key="14">
    <source>
        <dbReference type="ARBA" id="ARBA00022723"/>
    </source>
</evidence>
<keyword evidence="13" id="KW-0808">Transferase</keyword>
<keyword evidence="10" id="KW-0963">Cytoplasm</keyword>
<dbReference type="EC" id="3.5.4.4" evidence="9"/>
<evidence type="ECO:0000256" key="32">
    <source>
        <dbReference type="ARBA" id="ARBA00081352"/>
    </source>
</evidence>
<dbReference type="AlphaFoldDB" id="A0ABD1J3P2"/>
<dbReference type="GO" id="GO:0017061">
    <property type="term" value="F:S-methyl-5-thioadenosine phosphorylase activity"/>
    <property type="evidence" value="ECO:0007669"/>
    <property type="project" value="UniProtKB-EC"/>
</dbReference>
<accession>A0ABD1J3P2</accession>